<sequence length="95" mass="10708">MADNNDGNSLAPFTYIWEIENCPALSPSPILSPLFIIDVYRKPHWRLGIAESHYHIQCFVQRQDDSGTARIHHCSEISLLDTDGCPLITDSARVI</sequence>
<gene>
    <name evidence="1" type="ORF">TNIN_228891</name>
</gene>
<comment type="caution">
    <text evidence="1">The sequence shown here is derived from an EMBL/GenBank/DDBJ whole genome shotgun (WGS) entry which is preliminary data.</text>
</comment>
<organism evidence="1 2">
    <name type="scientific">Trichonephila inaurata madagascariensis</name>
    <dbReference type="NCBI Taxonomy" id="2747483"/>
    <lineage>
        <taxon>Eukaryota</taxon>
        <taxon>Metazoa</taxon>
        <taxon>Ecdysozoa</taxon>
        <taxon>Arthropoda</taxon>
        <taxon>Chelicerata</taxon>
        <taxon>Arachnida</taxon>
        <taxon>Araneae</taxon>
        <taxon>Araneomorphae</taxon>
        <taxon>Entelegynae</taxon>
        <taxon>Araneoidea</taxon>
        <taxon>Nephilidae</taxon>
        <taxon>Trichonephila</taxon>
        <taxon>Trichonephila inaurata</taxon>
    </lineage>
</organism>
<evidence type="ECO:0000313" key="1">
    <source>
        <dbReference type="EMBL" id="GFY54582.1"/>
    </source>
</evidence>
<dbReference type="AlphaFoldDB" id="A0A8X6XL06"/>
<protein>
    <submittedName>
        <fullName evidence="1">Uncharacterized protein</fullName>
    </submittedName>
</protein>
<keyword evidence="2" id="KW-1185">Reference proteome</keyword>
<accession>A0A8X6XL06</accession>
<evidence type="ECO:0000313" key="2">
    <source>
        <dbReference type="Proteomes" id="UP000886998"/>
    </source>
</evidence>
<name>A0A8X6XL06_9ARAC</name>
<dbReference type="Proteomes" id="UP000886998">
    <property type="component" value="Unassembled WGS sequence"/>
</dbReference>
<proteinExistence type="predicted"/>
<dbReference type="EMBL" id="BMAV01009937">
    <property type="protein sequence ID" value="GFY54582.1"/>
    <property type="molecule type" value="Genomic_DNA"/>
</dbReference>
<reference evidence="1" key="1">
    <citation type="submission" date="2020-08" db="EMBL/GenBank/DDBJ databases">
        <title>Multicomponent nature underlies the extraordinary mechanical properties of spider dragline silk.</title>
        <authorList>
            <person name="Kono N."/>
            <person name="Nakamura H."/>
            <person name="Mori M."/>
            <person name="Yoshida Y."/>
            <person name="Ohtoshi R."/>
            <person name="Malay A.D."/>
            <person name="Moran D.A.P."/>
            <person name="Tomita M."/>
            <person name="Numata K."/>
            <person name="Arakawa K."/>
        </authorList>
    </citation>
    <scope>NUCLEOTIDE SEQUENCE</scope>
</reference>